<evidence type="ECO:0000256" key="1">
    <source>
        <dbReference type="SAM" id="Phobius"/>
    </source>
</evidence>
<dbReference type="Proteomes" id="UP001440599">
    <property type="component" value="Unassembled WGS sequence"/>
</dbReference>
<accession>A0ABV1ET58</accession>
<feature type="transmembrane region" description="Helical" evidence="1">
    <location>
        <begin position="148"/>
        <end position="176"/>
    </location>
</feature>
<sequence length="282" mass="31980">MGYNRVESKRLARQAIRGVSPHPMLVTLVYVLLTGVLSYVIAYFVSNPFNMAYLYLLDGVYAPEQIYRTIFTPGRVGLFLLMEILLTLYQWVMAFGYTSYALRLARGEGPGFRNLLDGFAVLGRSILVSLLVWLFTVLWSLLGMIPYVLLVMLGVLLNSFFPVVLGIIVLVVWVVVVSYRYRLSLYFALDNPQMGALETLRQSKLAMQGCKRILFVQDLSFLGWEILSIFTLGILGLWVIPYASAADANFYDWMVHGSFTTPGGYESQYGQDPFRKDDLSDY</sequence>
<reference evidence="2 3" key="1">
    <citation type="submission" date="2024-03" db="EMBL/GenBank/DDBJ databases">
        <title>Human intestinal bacterial collection.</title>
        <authorList>
            <person name="Pauvert C."/>
            <person name="Hitch T.C.A."/>
            <person name="Clavel T."/>
        </authorList>
    </citation>
    <scope>NUCLEOTIDE SEQUENCE [LARGE SCALE GENOMIC DNA]</scope>
    <source>
        <strain evidence="2 3">CLA-AP-H34</strain>
    </source>
</reference>
<evidence type="ECO:0000313" key="3">
    <source>
        <dbReference type="Proteomes" id="UP001440599"/>
    </source>
</evidence>
<feature type="transmembrane region" description="Helical" evidence="1">
    <location>
        <begin position="78"/>
        <end position="100"/>
    </location>
</feature>
<comment type="caution">
    <text evidence="2">The sequence shown here is derived from an EMBL/GenBank/DDBJ whole genome shotgun (WGS) entry which is preliminary data.</text>
</comment>
<dbReference type="InterPro" id="IPR010380">
    <property type="entry name" value="DUF975"/>
</dbReference>
<proteinExistence type="predicted"/>
<feature type="transmembrane region" description="Helical" evidence="1">
    <location>
        <begin position="221"/>
        <end position="244"/>
    </location>
</feature>
<gene>
    <name evidence="2" type="ORF">WMO45_11725</name>
</gene>
<organism evidence="2 3">
    <name type="scientific">Flavonifractor hominis</name>
    <dbReference type="NCBI Taxonomy" id="3133178"/>
    <lineage>
        <taxon>Bacteria</taxon>
        <taxon>Bacillati</taxon>
        <taxon>Bacillota</taxon>
        <taxon>Clostridia</taxon>
        <taxon>Eubacteriales</taxon>
        <taxon>Oscillospiraceae</taxon>
        <taxon>Flavonifractor</taxon>
    </lineage>
</organism>
<dbReference type="PANTHER" id="PTHR40076:SF1">
    <property type="entry name" value="MEMBRANE PROTEIN"/>
    <property type="match status" value="1"/>
</dbReference>
<keyword evidence="1" id="KW-1133">Transmembrane helix</keyword>
<feature type="transmembrane region" description="Helical" evidence="1">
    <location>
        <begin position="121"/>
        <end position="142"/>
    </location>
</feature>
<evidence type="ECO:0000313" key="2">
    <source>
        <dbReference type="EMBL" id="MEQ2457195.1"/>
    </source>
</evidence>
<protein>
    <submittedName>
        <fullName evidence="2">DUF975 family protein</fullName>
    </submittedName>
</protein>
<keyword evidence="3" id="KW-1185">Reference proteome</keyword>
<feature type="transmembrane region" description="Helical" evidence="1">
    <location>
        <begin position="21"/>
        <end position="45"/>
    </location>
</feature>
<dbReference type="EMBL" id="JBBMFT010000009">
    <property type="protein sequence ID" value="MEQ2457195.1"/>
    <property type="molecule type" value="Genomic_DNA"/>
</dbReference>
<dbReference type="RefSeq" id="WP_349140972.1">
    <property type="nucleotide sequence ID" value="NZ_JBBMFT010000009.1"/>
</dbReference>
<dbReference type="Pfam" id="PF06161">
    <property type="entry name" value="DUF975"/>
    <property type="match status" value="1"/>
</dbReference>
<keyword evidence="1" id="KW-0812">Transmembrane</keyword>
<dbReference type="PANTHER" id="PTHR40076">
    <property type="entry name" value="MEMBRANE PROTEIN-RELATED"/>
    <property type="match status" value="1"/>
</dbReference>
<name>A0ABV1ET58_9FIRM</name>
<keyword evidence="1" id="KW-0472">Membrane</keyword>